<dbReference type="InterPro" id="IPR008000">
    <property type="entry name" value="Rham/fucose_mutarotase"/>
</dbReference>
<dbReference type="PANTHER" id="PTHR34389">
    <property type="entry name" value="L-RHAMNOSE MUTAROTASE"/>
    <property type="match status" value="1"/>
</dbReference>
<organism evidence="2 3">
    <name type="scientific">Terrabacter carboxydivorans</name>
    <dbReference type="NCBI Taxonomy" id="619730"/>
    <lineage>
        <taxon>Bacteria</taxon>
        <taxon>Bacillati</taxon>
        <taxon>Actinomycetota</taxon>
        <taxon>Actinomycetes</taxon>
        <taxon>Micrococcales</taxon>
        <taxon>Intrasporangiaceae</taxon>
        <taxon>Terrabacter</taxon>
    </lineage>
</organism>
<proteinExistence type="predicted"/>
<keyword evidence="3" id="KW-1185">Reference proteome</keyword>
<evidence type="ECO:0000256" key="1">
    <source>
        <dbReference type="SAM" id="MobiDB-lite"/>
    </source>
</evidence>
<gene>
    <name evidence="2" type="ORF">GCM10009858_01020</name>
</gene>
<dbReference type="PANTHER" id="PTHR34389:SF2">
    <property type="entry name" value="L-RHAMNOSE MUTAROTASE"/>
    <property type="match status" value="1"/>
</dbReference>
<dbReference type="Pfam" id="PF05336">
    <property type="entry name" value="rhaM"/>
    <property type="match status" value="1"/>
</dbReference>
<name>A0ABN3KMZ0_9MICO</name>
<protein>
    <submittedName>
        <fullName evidence="2">L-rhamnose mutarotase</fullName>
    </submittedName>
</protein>
<evidence type="ECO:0000313" key="3">
    <source>
        <dbReference type="Proteomes" id="UP001500730"/>
    </source>
</evidence>
<dbReference type="SUPFAM" id="SSF54909">
    <property type="entry name" value="Dimeric alpha+beta barrel"/>
    <property type="match status" value="1"/>
</dbReference>
<comment type="caution">
    <text evidence="2">The sequence shown here is derived from an EMBL/GenBank/DDBJ whole genome shotgun (WGS) entry which is preliminary data.</text>
</comment>
<accession>A0ABN3KMZ0</accession>
<evidence type="ECO:0000313" key="2">
    <source>
        <dbReference type="EMBL" id="GAA2467645.1"/>
    </source>
</evidence>
<dbReference type="Proteomes" id="UP001500730">
    <property type="component" value="Unassembled WGS sequence"/>
</dbReference>
<reference evidence="2 3" key="1">
    <citation type="journal article" date="2019" name="Int. J. Syst. Evol. Microbiol.">
        <title>The Global Catalogue of Microorganisms (GCM) 10K type strain sequencing project: providing services to taxonomists for standard genome sequencing and annotation.</title>
        <authorList>
            <consortium name="The Broad Institute Genomics Platform"/>
            <consortium name="The Broad Institute Genome Sequencing Center for Infectious Disease"/>
            <person name="Wu L."/>
            <person name="Ma J."/>
        </authorList>
    </citation>
    <scope>NUCLEOTIDE SEQUENCE [LARGE SCALE GENOMIC DNA]</scope>
    <source>
        <strain evidence="2 3">JCM 16259</strain>
    </source>
</reference>
<dbReference type="EMBL" id="BAAARE010000001">
    <property type="protein sequence ID" value="GAA2467645.1"/>
    <property type="molecule type" value="Genomic_DNA"/>
</dbReference>
<dbReference type="InterPro" id="IPR011008">
    <property type="entry name" value="Dimeric_a/b-barrel"/>
</dbReference>
<dbReference type="Gene3D" id="3.30.70.100">
    <property type="match status" value="1"/>
</dbReference>
<sequence>MRACFQLQVRPDRIEEYRARHAAVWPEMLRALAETGWHNYSLFLRPDGLLIGYVETPSLEDAVAGMARTEVNARWQAQMAPFFEELDGVPPDQGFLLLDEVFHLEDQIDHLDQSDQPDPLDQPPTADAGPDATQK</sequence>
<feature type="region of interest" description="Disordered" evidence="1">
    <location>
        <begin position="108"/>
        <end position="135"/>
    </location>
</feature>